<feature type="region of interest" description="Disordered" evidence="1">
    <location>
        <begin position="69"/>
        <end position="149"/>
    </location>
</feature>
<protein>
    <submittedName>
        <fullName evidence="3">Uncharacterized protein LOC102807206</fullName>
    </submittedName>
</protein>
<feature type="compositionally biased region" description="Low complexity" evidence="1">
    <location>
        <begin position="136"/>
        <end position="149"/>
    </location>
</feature>
<dbReference type="GeneID" id="102807206"/>
<feature type="compositionally biased region" description="Polar residues" evidence="1">
    <location>
        <begin position="371"/>
        <end position="392"/>
    </location>
</feature>
<keyword evidence="2" id="KW-1185">Reference proteome</keyword>
<organism evidence="2 3">
    <name type="scientific">Saccoglossus kowalevskii</name>
    <name type="common">Acorn worm</name>
    <dbReference type="NCBI Taxonomy" id="10224"/>
    <lineage>
        <taxon>Eukaryota</taxon>
        <taxon>Metazoa</taxon>
        <taxon>Hemichordata</taxon>
        <taxon>Enteropneusta</taxon>
        <taxon>Harrimaniidae</taxon>
        <taxon>Saccoglossus</taxon>
    </lineage>
</organism>
<proteinExistence type="predicted"/>
<gene>
    <name evidence="3" type="primary">LOC102807206</name>
</gene>
<dbReference type="Proteomes" id="UP000694865">
    <property type="component" value="Unplaced"/>
</dbReference>
<evidence type="ECO:0000313" key="2">
    <source>
        <dbReference type="Proteomes" id="UP000694865"/>
    </source>
</evidence>
<reference evidence="3" key="1">
    <citation type="submission" date="2025-08" db="UniProtKB">
        <authorList>
            <consortium name="RefSeq"/>
        </authorList>
    </citation>
    <scope>IDENTIFICATION</scope>
    <source>
        <tissue evidence="3">Testes</tissue>
    </source>
</reference>
<name>A0ABM0LYJ2_SACKO</name>
<evidence type="ECO:0000256" key="1">
    <source>
        <dbReference type="SAM" id="MobiDB-lite"/>
    </source>
</evidence>
<dbReference type="RefSeq" id="XP_006812833.1">
    <property type="nucleotide sequence ID" value="XM_006812770.1"/>
</dbReference>
<sequence length="593" mass="68380">MMDMYFTEDDAISLFAPDMDDLFKDTSVVQDASKKRVLFSDRGQKEASSHYNNNNIKKNYCSVKVEKDQHSKFEEPEQSVSSLDNSEIIIRNRNTDNSTAPCVSDRTSKKRKREENNDHSVKKQRFGNKTIDNKVQTKGNTNNPGNQTPTFIKTYKPLVYRASIDTYLVENKPGEAWRVLKTAPLCLQSDVHLLDQILQRCETAKDPDIKQPNDNILMGLIRHHNHHGEYGRQWEVLKKCDTFDIVPGKNVINEIVQGLSKWNQEKKMMATAILHKHYPVFDNGASCVNNDIVNRGIRRPVSILGSPPNVHPRNAPPDVKQAVCSEAVRQNAAFGKDHGSPHKLPRRGYNRTEYHEKRSHSRPSVSYEAKYSSQVGRNSRNTDQCRQASRMSKNTDHFRRRGRTNREVDQCSQASRESKKMDQWSSVNGCDVSQSDTGYLSYGDNNKDMNDSLGKIDTRLDVHATKHYVETIKNTRHVADLAQTYHKISFENLNMMTNEVKRAFIKCLVREQETCGRKFLEFIKNIEKCYKTDLREDDKKILAFIAIGILCTCYDNNIWSEGFHLLYALHSYNIFYLHMVPYKDEMIFPANCM</sequence>
<feature type="region of interest" description="Disordered" evidence="1">
    <location>
        <begin position="332"/>
        <end position="427"/>
    </location>
</feature>
<evidence type="ECO:0000313" key="3">
    <source>
        <dbReference type="RefSeq" id="XP_006812833.1"/>
    </source>
</evidence>
<accession>A0ABM0LYJ2</accession>
<feature type="non-terminal residue" evidence="3">
    <location>
        <position position="593"/>
    </location>
</feature>